<evidence type="ECO:0000256" key="3">
    <source>
        <dbReference type="ARBA" id="ARBA00022723"/>
    </source>
</evidence>
<evidence type="ECO:0000256" key="8">
    <source>
        <dbReference type="HAMAP-Rule" id="MF_03226"/>
    </source>
</evidence>
<organism evidence="10 11">
    <name type="scientific">Cystoisospora suis</name>
    <dbReference type="NCBI Taxonomy" id="483139"/>
    <lineage>
        <taxon>Eukaryota</taxon>
        <taxon>Sar</taxon>
        <taxon>Alveolata</taxon>
        <taxon>Apicomplexa</taxon>
        <taxon>Conoidasida</taxon>
        <taxon>Coccidia</taxon>
        <taxon>Eucoccidiorida</taxon>
        <taxon>Eimeriorina</taxon>
        <taxon>Sarcocystidae</taxon>
        <taxon>Cystoisospora</taxon>
    </lineage>
</organism>
<feature type="compositionally biased region" description="Low complexity" evidence="9">
    <location>
        <begin position="256"/>
        <end position="300"/>
    </location>
</feature>
<name>A0A2C6KPX4_9APIC</name>
<dbReference type="VEuPathDB" id="ToxoDB:CSUI_007502"/>
<feature type="binding site" evidence="8">
    <location>
        <position position="97"/>
    </location>
    <ligand>
        <name>Zn(2+)</name>
        <dbReference type="ChEBI" id="CHEBI:29105"/>
    </ligand>
</feature>
<accession>A0A2C6KPX4</accession>
<evidence type="ECO:0000313" key="11">
    <source>
        <dbReference type="Proteomes" id="UP000221165"/>
    </source>
</evidence>
<evidence type="ECO:0000256" key="5">
    <source>
        <dbReference type="ARBA" id="ARBA00022833"/>
    </source>
</evidence>
<evidence type="ECO:0000256" key="9">
    <source>
        <dbReference type="SAM" id="MobiDB-lite"/>
    </source>
</evidence>
<feature type="binding site" evidence="8">
    <location>
        <position position="100"/>
    </location>
    <ligand>
        <name>Zn(2+)</name>
        <dbReference type="ChEBI" id="CHEBI:29105"/>
    </ligand>
</feature>
<comment type="similarity">
    <text evidence="8">Belongs to the CWC16 family. YJU2 subfamily.</text>
</comment>
<evidence type="ECO:0000256" key="1">
    <source>
        <dbReference type="ARBA" id="ARBA00004123"/>
    </source>
</evidence>
<feature type="compositionally biased region" description="Basic and acidic residues" evidence="9">
    <location>
        <begin position="324"/>
        <end position="334"/>
    </location>
</feature>
<dbReference type="HAMAP" id="MF_03226">
    <property type="entry name" value="YJU2"/>
    <property type="match status" value="1"/>
</dbReference>
<evidence type="ECO:0000256" key="6">
    <source>
        <dbReference type="ARBA" id="ARBA00023187"/>
    </source>
</evidence>
<keyword evidence="4 8" id="KW-0747">Spliceosome</keyword>
<feature type="binding site" evidence="8">
    <location>
        <position position="60"/>
    </location>
    <ligand>
        <name>Zn(2+)</name>
        <dbReference type="ChEBI" id="CHEBI:29105"/>
    </ligand>
</feature>
<dbReference type="PANTHER" id="PTHR12111">
    <property type="entry name" value="SPLICING FACTOR YJU2"/>
    <property type="match status" value="1"/>
</dbReference>
<dbReference type="Pfam" id="PF04502">
    <property type="entry name" value="Saf4_Yju2"/>
    <property type="match status" value="1"/>
</dbReference>
<reference evidence="10 11" key="1">
    <citation type="journal article" date="2017" name="Int. J. Parasitol.">
        <title>The genome of the protozoan parasite Cystoisospora suis and a reverse vaccinology approach to identify vaccine candidates.</title>
        <authorList>
            <person name="Palmieri N."/>
            <person name="Shrestha A."/>
            <person name="Ruttkowski B."/>
            <person name="Beck T."/>
            <person name="Vogl C."/>
            <person name="Tomley F."/>
            <person name="Blake D.P."/>
            <person name="Joachim A."/>
        </authorList>
    </citation>
    <scope>NUCLEOTIDE SEQUENCE [LARGE SCALE GENOMIC DNA]</scope>
    <source>
        <strain evidence="10 11">Wien I</strain>
    </source>
</reference>
<dbReference type="GO" id="GO:0046872">
    <property type="term" value="F:metal ion binding"/>
    <property type="evidence" value="ECO:0007669"/>
    <property type="project" value="UniProtKB-KW"/>
</dbReference>
<dbReference type="GO" id="GO:0000349">
    <property type="term" value="P:generation of catalytic spliceosome for first transesterification step"/>
    <property type="evidence" value="ECO:0007669"/>
    <property type="project" value="UniProtKB-UniRule"/>
</dbReference>
<evidence type="ECO:0000256" key="7">
    <source>
        <dbReference type="ARBA" id="ARBA00023242"/>
    </source>
</evidence>
<dbReference type="GeneID" id="94430858"/>
<feature type="compositionally biased region" description="Acidic residues" evidence="9">
    <location>
        <begin position="232"/>
        <end position="241"/>
    </location>
</feature>
<comment type="subunit">
    <text evidence="8">Component of the spliceosome. Present in the activated B complex, the catalytically activated B* complex which catalyzes the branching, the catalytic step 1 C complex catalyzing the exon ligation, and the postcatalytic P complex containing the ligated exons (mRNA) and the excised lariat intron.</text>
</comment>
<feature type="compositionally biased region" description="Polar residues" evidence="9">
    <location>
        <begin position="335"/>
        <end position="350"/>
    </location>
</feature>
<proteinExistence type="inferred from homology"/>
<dbReference type="PANTHER" id="PTHR12111:SF1">
    <property type="entry name" value="SPLICING FACTOR YJU2"/>
    <property type="match status" value="1"/>
</dbReference>
<protein>
    <recommendedName>
        <fullName evidence="8">Splicing factor YJU2</fullName>
    </recommendedName>
</protein>
<comment type="subcellular location">
    <subcellularLocation>
        <location evidence="1 8">Nucleus</location>
    </subcellularLocation>
</comment>
<dbReference type="Proteomes" id="UP000221165">
    <property type="component" value="Unassembled WGS sequence"/>
</dbReference>
<keyword evidence="6" id="KW-0508">mRNA splicing</keyword>
<feature type="region of interest" description="Disordered" evidence="9">
    <location>
        <begin position="384"/>
        <end position="408"/>
    </location>
</feature>
<keyword evidence="11" id="KW-1185">Reference proteome</keyword>
<dbReference type="EMBL" id="MIGC01003960">
    <property type="protein sequence ID" value="PHJ18668.1"/>
    <property type="molecule type" value="Genomic_DNA"/>
</dbReference>
<keyword evidence="7 8" id="KW-0539">Nucleus</keyword>
<feature type="binding site" evidence="8">
    <location>
        <position position="63"/>
    </location>
    <ligand>
        <name>Zn(2+)</name>
        <dbReference type="ChEBI" id="CHEBI:29105"/>
    </ligand>
</feature>
<comment type="function">
    <text evidence="8">Part of the spliceosome which catalyzes two sequential transesterification reactions, first the excision of the non-coding intron from pre-mRNA and then the ligation of the coding exons to form the mature mRNA. Plays a role in stabilizing the structure of the spliceosome catalytic core and docking of the branch helix into the active site, producing 5'-exon and lariat intron-3'-intermediates.</text>
</comment>
<dbReference type="GO" id="GO:0071006">
    <property type="term" value="C:U2-type catalytic step 1 spliceosome"/>
    <property type="evidence" value="ECO:0007669"/>
    <property type="project" value="UniProtKB-UniRule"/>
</dbReference>
<keyword evidence="5 8" id="KW-0862">Zinc</keyword>
<dbReference type="AlphaFoldDB" id="A0A2C6KPX4"/>
<evidence type="ECO:0000256" key="2">
    <source>
        <dbReference type="ARBA" id="ARBA00022664"/>
    </source>
</evidence>
<evidence type="ECO:0000256" key="4">
    <source>
        <dbReference type="ARBA" id="ARBA00022728"/>
    </source>
</evidence>
<dbReference type="OrthoDB" id="332560at2759"/>
<comment type="caution">
    <text evidence="10">The sequence shown here is derived from an EMBL/GenBank/DDBJ whole genome shotgun (WGS) entry which is preliminary data.</text>
</comment>
<gene>
    <name evidence="10" type="ORF">CSUI_007502</name>
</gene>
<keyword evidence="3 8" id="KW-0479">Metal-binding</keyword>
<sequence length="408" mass="46435">MADRKVLVKYYPPDFDFEVLQKKKRVLNKAKELQYGKKRRQTGMSRIMNVRMMFPFTLQCASCREFVYVGTKFNSRVERVQGEDYLGIAKWRFYGRCPNCRGEICFKTDPKNGDYVLEWGGTRTYDPMKDQQLAEERLRKKREEELEGDRMKQVEAKTYNVQSELAAMEQLEELRKMNRRLVDREAATEHALQFLKQNEVSKEAGEDWDDYERTELMRFMETQRELRQREEGESDDDEGVEEAEHRSGDTSSPLTRSDVPSAARASRSSSSGDSAVPPVDRRGGSSPSAKSSRSDSSGPGRRSEEGSPRISRLHTNDCSASCEQQEHLSGERASKQSGARTTIPGSSAASRSMFMLTAVTGCVPKFIVKKKDESESVSDMFVGYASSPSSEEEKDAEERETKVEQKVV</sequence>
<dbReference type="InterPro" id="IPR043701">
    <property type="entry name" value="Yju2"/>
</dbReference>
<feature type="region of interest" description="Disordered" evidence="9">
    <location>
        <begin position="224"/>
        <end position="351"/>
    </location>
</feature>
<evidence type="ECO:0000313" key="10">
    <source>
        <dbReference type="EMBL" id="PHJ18668.1"/>
    </source>
</evidence>
<dbReference type="InterPro" id="IPR007590">
    <property type="entry name" value="Saf4/Yju2"/>
</dbReference>
<dbReference type="RefSeq" id="XP_067920374.1">
    <property type="nucleotide sequence ID" value="XM_068067647.1"/>
</dbReference>
<keyword evidence="2" id="KW-0507">mRNA processing</keyword>
<feature type="compositionally biased region" description="Basic and acidic residues" evidence="9">
    <location>
        <begin position="396"/>
        <end position="408"/>
    </location>
</feature>